<feature type="compositionally biased region" description="Low complexity" evidence="2">
    <location>
        <begin position="50"/>
        <end position="82"/>
    </location>
</feature>
<name>A0AAJ0DPT0_9PEZI</name>
<dbReference type="InterPro" id="IPR032640">
    <property type="entry name" value="AMPK1_CBM"/>
</dbReference>
<evidence type="ECO:0000259" key="3">
    <source>
        <dbReference type="SMART" id="SM01010"/>
    </source>
</evidence>
<feature type="compositionally biased region" description="Basic and acidic residues" evidence="2">
    <location>
        <begin position="23"/>
        <end position="35"/>
    </location>
</feature>
<dbReference type="InterPro" id="IPR014756">
    <property type="entry name" value="Ig_E-set"/>
</dbReference>
<dbReference type="PANTHER" id="PTHR10343">
    <property type="entry name" value="5'-AMP-ACTIVATED PROTEIN KINASE , BETA SUBUNIT"/>
    <property type="match status" value="1"/>
</dbReference>
<dbReference type="Pfam" id="PF04739">
    <property type="entry name" value="AMPKBI"/>
    <property type="match status" value="1"/>
</dbReference>
<comment type="caution">
    <text evidence="4">The sequence shown here is derived from an EMBL/GenBank/DDBJ whole genome shotgun (WGS) entry which is preliminary data.</text>
</comment>
<dbReference type="AlphaFoldDB" id="A0AAJ0DPT0"/>
<dbReference type="GO" id="GO:0005634">
    <property type="term" value="C:nucleus"/>
    <property type="evidence" value="ECO:0007669"/>
    <property type="project" value="TreeGrafter"/>
</dbReference>
<dbReference type="InterPro" id="IPR006828">
    <property type="entry name" value="ASC_dom"/>
</dbReference>
<proteinExistence type="inferred from homology"/>
<evidence type="ECO:0000256" key="1">
    <source>
        <dbReference type="ARBA" id="ARBA00010926"/>
    </source>
</evidence>
<organism evidence="4 5">
    <name type="scientific">Extremus antarcticus</name>
    <dbReference type="NCBI Taxonomy" id="702011"/>
    <lineage>
        <taxon>Eukaryota</taxon>
        <taxon>Fungi</taxon>
        <taxon>Dikarya</taxon>
        <taxon>Ascomycota</taxon>
        <taxon>Pezizomycotina</taxon>
        <taxon>Dothideomycetes</taxon>
        <taxon>Dothideomycetidae</taxon>
        <taxon>Mycosphaerellales</taxon>
        <taxon>Extremaceae</taxon>
        <taxon>Extremus</taxon>
    </lineage>
</organism>
<dbReference type="GO" id="GO:0031588">
    <property type="term" value="C:nucleotide-activated protein kinase complex"/>
    <property type="evidence" value="ECO:0007669"/>
    <property type="project" value="TreeGrafter"/>
</dbReference>
<comment type="similarity">
    <text evidence="1">Belongs to the 5'-AMP-activated protein kinase beta subunit family.</text>
</comment>
<dbReference type="PANTHER" id="PTHR10343:SF84">
    <property type="entry name" value="5'-AMP-ACTIVATED PROTEIN KINASE SUBUNIT BETA-1"/>
    <property type="match status" value="1"/>
</dbReference>
<dbReference type="SUPFAM" id="SSF81296">
    <property type="entry name" value="E set domains"/>
    <property type="match status" value="1"/>
</dbReference>
<feature type="domain" description="Association with the SNF1 complex (ASC)" evidence="3">
    <location>
        <begin position="421"/>
        <end position="530"/>
    </location>
</feature>
<dbReference type="Pfam" id="PF16561">
    <property type="entry name" value="AMPK1_CBM"/>
    <property type="match status" value="1"/>
</dbReference>
<feature type="region of interest" description="Disordered" evidence="2">
    <location>
        <begin position="400"/>
        <end position="428"/>
    </location>
</feature>
<dbReference type="Gene3D" id="2.60.40.10">
    <property type="entry name" value="Immunoglobulins"/>
    <property type="match status" value="1"/>
</dbReference>
<evidence type="ECO:0000256" key="2">
    <source>
        <dbReference type="SAM" id="MobiDB-lite"/>
    </source>
</evidence>
<feature type="compositionally biased region" description="Polar residues" evidence="2">
    <location>
        <begin position="1"/>
        <end position="16"/>
    </location>
</feature>
<dbReference type="SMART" id="SM01010">
    <property type="entry name" value="AMPKBI"/>
    <property type="match status" value="1"/>
</dbReference>
<dbReference type="CDD" id="cd02859">
    <property type="entry name" value="E_set_AMPKbeta_like_N"/>
    <property type="match status" value="1"/>
</dbReference>
<dbReference type="EMBL" id="JAWDJX010000014">
    <property type="protein sequence ID" value="KAK3053929.1"/>
    <property type="molecule type" value="Genomic_DNA"/>
</dbReference>
<gene>
    <name evidence="4" type="primary">GAL83</name>
    <name evidence="4" type="ORF">LTR09_005209</name>
</gene>
<accession>A0AAJ0DPT0</accession>
<evidence type="ECO:0000313" key="4">
    <source>
        <dbReference type="EMBL" id="KAK3053929.1"/>
    </source>
</evidence>
<dbReference type="InterPro" id="IPR050827">
    <property type="entry name" value="CRP1_MDG1_kinase"/>
</dbReference>
<feature type="compositionally biased region" description="Basic residues" evidence="2">
    <location>
        <begin position="412"/>
        <end position="424"/>
    </location>
</feature>
<dbReference type="GO" id="GO:0019901">
    <property type="term" value="F:protein kinase binding"/>
    <property type="evidence" value="ECO:0007669"/>
    <property type="project" value="TreeGrafter"/>
</dbReference>
<reference evidence="4" key="1">
    <citation type="submission" date="2023-04" db="EMBL/GenBank/DDBJ databases">
        <title>Black Yeasts Isolated from many extreme environments.</title>
        <authorList>
            <person name="Coleine C."/>
            <person name="Stajich J.E."/>
            <person name="Selbmann L."/>
        </authorList>
    </citation>
    <scope>NUCLEOTIDE SEQUENCE</scope>
    <source>
        <strain evidence="4">CCFEE 5312</strain>
    </source>
</reference>
<protein>
    <submittedName>
        <fullName evidence="4">Galactose metabolism-related protein</fullName>
    </submittedName>
</protein>
<evidence type="ECO:0000313" key="5">
    <source>
        <dbReference type="Proteomes" id="UP001271007"/>
    </source>
</evidence>
<dbReference type="InterPro" id="IPR037256">
    <property type="entry name" value="ASC_dom_sf"/>
</dbReference>
<dbReference type="Proteomes" id="UP001271007">
    <property type="component" value="Unassembled WGS sequence"/>
</dbReference>
<keyword evidence="5" id="KW-1185">Reference proteome</keyword>
<dbReference type="GO" id="GO:0005737">
    <property type="term" value="C:cytoplasm"/>
    <property type="evidence" value="ECO:0007669"/>
    <property type="project" value="TreeGrafter"/>
</dbReference>
<feature type="compositionally biased region" description="Low complexity" evidence="2">
    <location>
        <begin position="120"/>
        <end position="130"/>
    </location>
</feature>
<dbReference type="SUPFAM" id="SSF160219">
    <property type="entry name" value="AMPKBI-like"/>
    <property type="match status" value="1"/>
</dbReference>
<sequence length="534" mass="57912">MGNSESTPKSPDVTSTSHHRNRKEQQTREPRDRHASATRKAAPPIATLVPSTTSNPTTSAVTTAAATSSHSRARSVTSSAHTTSRREGSTSSRQSSTMGNAESKHRPPSRSHTLPPPPSETQSPSPNSQPVDVPAPLSYQDGPNGQDVYEDNIMNSPMFGGPASNFSRPPRLPLPIDRDPEPISPIATPTDGTTPMETADEVSLTHRPASMLSSTTLDDDEGIADIETFTLESDPSNQKVLTTLEWRGVGKTVYVTGTFAKWEKKFRMQKIQEGKNGDALYTLTAPLPTGTHHIKFLVDGEMVLSAQYPTTVDYTASLVNYVEITARPPTTETQPAAPAEPMPTPDAVVSDAANEQIAAKDMLTEGQAVNNDSLSSTLHSTVPAAASKQPTQPAIIPVQQPHQQQILEHQHQQHPKPAPKKQLPRPKYTSDIPEYLVHIDLYNTPEDDRFRRASKATSHLPPPPSLPMFMSKSILNAATPHKDDASVLTMPNHTVLNHLATSSIRQGVLATSGTTRYKRKFLTTIMYKPTSDAG</sequence>
<dbReference type="Gene3D" id="6.20.250.60">
    <property type="match status" value="1"/>
</dbReference>
<dbReference type="GO" id="GO:0007165">
    <property type="term" value="P:signal transduction"/>
    <property type="evidence" value="ECO:0007669"/>
    <property type="project" value="TreeGrafter"/>
</dbReference>
<dbReference type="InterPro" id="IPR013783">
    <property type="entry name" value="Ig-like_fold"/>
</dbReference>
<feature type="region of interest" description="Disordered" evidence="2">
    <location>
        <begin position="1"/>
        <end position="197"/>
    </location>
</feature>